<reference evidence="2" key="3">
    <citation type="submission" date="2018-04" db="EMBL/GenBank/DDBJ databases">
        <authorList>
            <person name="Sheh A."/>
            <person name="Shen Z."/>
            <person name="Mannion A.J."/>
            <person name="Fox J.G."/>
        </authorList>
    </citation>
    <scope>NUCLEOTIDE SEQUENCE</scope>
    <source>
        <strain evidence="2">MIT 97-6194</strain>
    </source>
</reference>
<protein>
    <submittedName>
        <fullName evidence="2">Uncharacterized protein</fullName>
    </submittedName>
</protein>
<sequence length="140" mass="16570">MSKIFSIFIIFFSILCARDYEINCDKCVVIVAFNNNNIKKLEKEINKDAFYVILSDAFESAFRLGEILHLNGIESVYVSFFYDEISHLIFPTQSIKINNNAPFFYLYYMYKKGKKPQELIDIINPQRELKAYFDIKDLKF</sequence>
<dbReference type="EMBL" id="JRMP02000005">
    <property type="protein sequence ID" value="TLD94785.1"/>
    <property type="molecule type" value="Genomic_DNA"/>
</dbReference>
<keyword evidence="3" id="KW-1185">Reference proteome</keyword>
<accession>A0A347VPH7</accession>
<reference evidence="1 4" key="4">
    <citation type="submission" date="2019-12" db="EMBL/GenBank/DDBJ databases">
        <title>Multi-Generational Helicobacter saguini Isolates.</title>
        <authorList>
            <person name="Mannion A."/>
            <person name="Shen Z."/>
            <person name="Fox J.G."/>
        </authorList>
    </citation>
    <scope>NUCLEOTIDE SEQUENCE [LARGE SCALE GENOMIC DNA]</scope>
    <source>
        <strain evidence="1">16-048</strain>
        <strain evidence="4">16-048 (F4)</strain>
    </source>
</reference>
<comment type="caution">
    <text evidence="2">The sequence shown here is derived from an EMBL/GenBank/DDBJ whole genome shotgun (WGS) entry which is preliminary data.</text>
</comment>
<proteinExistence type="predicted"/>
<evidence type="ECO:0000313" key="2">
    <source>
        <dbReference type="EMBL" id="TLD94785.1"/>
    </source>
</evidence>
<dbReference type="OrthoDB" id="5323396at2"/>
<dbReference type="EMBL" id="QBIU01000002">
    <property type="protein sequence ID" value="MWV70556.1"/>
    <property type="molecule type" value="Genomic_DNA"/>
</dbReference>
<name>A0A347VPH7_9HELI</name>
<gene>
    <name evidence="1" type="ORF">DCO61_11275</name>
    <name evidence="2" type="ORF">LS64_004605</name>
</gene>
<reference evidence="2 3" key="1">
    <citation type="journal article" date="2014" name="Genome Announc.">
        <title>Draft genome sequences of eight enterohepatic helicobacter species isolated from both laboratory and wild rodents.</title>
        <authorList>
            <person name="Sheh A."/>
            <person name="Shen Z."/>
            <person name="Fox J.G."/>
        </authorList>
    </citation>
    <scope>NUCLEOTIDE SEQUENCE [LARGE SCALE GENOMIC DNA]</scope>
    <source>
        <strain evidence="2 3">MIT 97-6194</strain>
    </source>
</reference>
<dbReference type="Proteomes" id="UP000029714">
    <property type="component" value="Unassembled WGS sequence"/>
</dbReference>
<dbReference type="RefSeq" id="WP_034571209.1">
    <property type="nucleotide sequence ID" value="NZ_JRMP02000005.1"/>
</dbReference>
<evidence type="ECO:0000313" key="1">
    <source>
        <dbReference type="EMBL" id="MWV70556.1"/>
    </source>
</evidence>
<organism evidence="2 3">
    <name type="scientific">Helicobacter saguini</name>
    <dbReference type="NCBI Taxonomy" id="1548018"/>
    <lineage>
        <taxon>Bacteria</taxon>
        <taxon>Pseudomonadati</taxon>
        <taxon>Campylobacterota</taxon>
        <taxon>Epsilonproteobacteria</taxon>
        <taxon>Campylobacterales</taxon>
        <taxon>Helicobacteraceae</taxon>
        <taxon>Helicobacter</taxon>
    </lineage>
</organism>
<evidence type="ECO:0000313" key="3">
    <source>
        <dbReference type="Proteomes" id="UP000029714"/>
    </source>
</evidence>
<dbReference type="AlphaFoldDB" id="A0A347VPH7"/>
<dbReference type="Proteomes" id="UP000477070">
    <property type="component" value="Unassembled WGS sequence"/>
</dbReference>
<reference evidence="2 3" key="2">
    <citation type="journal article" date="2016" name="Infect. Immun.">
        <title>Helicobacter saguini, a Novel Helicobacter Isolated from Cotton-Top Tamarins with Ulcerative Colitis, Has Proinflammatory Properties and Induces Typhlocolitis and Dysplasia in Gnotobiotic IL-10-/- Mice.</title>
        <authorList>
            <person name="Shen Z."/>
            <person name="Mannion A."/>
            <person name="Whary M.T."/>
            <person name="Muthupalani S."/>
            <person name="Sheh A."/>
            <person name="Feng Y."/>
            <person name="Gong G."/>
            <person name="Vandamme P."/>
            <person name="Holcombe H.R."/>
            <person name="Paster B.J."/>
            <person name="Fox J.G."/>
        </authorList>
    </citation>
    <scope>NUCLEOTIDE SEQUENCE [LARGE SCALE GENOMIC DNA]</scope>
    <source>
        <strain evidence="2 3">MIT 97-6194</strain>
    </source>
</reference>
<evidence type="ECO:0000313" key="4">
    <source>
        <dbReference type="Proteomes" id="UP000477070"/>
    </source>
</evidence>